<proteinExistence type="predicted"/>
<sequence>MECLLCDMARLIPMNTPGLLIWEPHTTSPMMPILLLYTSLFICQKPDFVIYILIYVDDILVTGSNATEIQLIISALQASFAVKDLGNLHYFLGIEALWCSNGVYLTQRKYIADLLQKTKMDHAKPCSSPMASTCRLTSTDGEPFEDVHLFRSVVGSLQYLAFTRPDLAFSVHKVSKFMHKPLDSQSLAVKRILRYLKHSIYTGLLITQCKDHTLQAFSDSDWAAERDDRRSVGAYCIYMGTNLISWSCKQQQMVARSSTEAEYKAIANAAAELSWFQSILRELGLPSQCIPTLWCDNIGATYLTSNPKFHARTKHIEIDFHFVRDKVCNKELVVKFISSKDQLADALTKPLPPNQFRQVMINLNVRELPFRLRGRVEDHVTAAHIQDTSDDLQDEDQDIDQAATVTKPMITLRENSYFEKRKI</sequence>
<dbReference type="AlphaFoldDB" id="A0A5N5KMD5"/>
<dbReference type="PANTHER" id="PTHR11439:SF450">
    <property type="entry name" value="REVERSE TRANSCRIPTASE TY1_COPIA-TYPE DOMAIN-CONTAINING PROTEIN"/>
    <property type="match status" value="1"/>
</dbReference>
<dbReference type="InterPro" id="IPR043502">
    <property type="entry name" value="DNA/RNA_pol_sf"/>
</dbReference>
<accession>A0A5N5KMD5</accession>
<dbReference type="CDD" id="cd09272">
    <property type="entry name" value="RNase_HI_RT_Ty1"/>
    <property type="match status" value="1"/>
</dbReference>
<name>A0A5N5KMD5_9ROSI</name>
<keyword evidence="3" id="KW-1185">Reference proteome</keyword>
<comment type="caution">
    <text evidence="2">The sequence shown here is derived from an EMBL/GenBank/DDBJ whole genome shotgun (WGS) entry which is preliminary data.</text>
</comment>
<dbReference type="Proteomes" id="UP000326939">
    <property type="component" value="Chromosome 12"/>
</dbReference>
<dbReference type="SUPFAM" id="SSF56672">
    <property type="entry name" value="DNA/RNA polymerases"/>
    <property type="match status" value="1"/>
</dbReference>
<reference evidence="3" key="1">
    <citation type="journal article" date="2019" name="Gigascience">
        <title>De novo genome assembly of the endangered Acer yangbiense, a plant species with extremely small populations endemic to Yunnan Province, China.</title>
        <authorList>
            <person name="Yang J."/>
            <person name="Wariss H.M."/>
            <person name="Tao L."/>
            <person name="Zhang R."/>
            <person name="Yun Q."/>
            <person name="Hollingsworth P."/>
            <person name="Dao Z."/>
            <person name="Luo G."/>
            <person name="Guo H."/>
            <person name="Ma Y."/>
            <person name="Sun W."/>
        </authorList>
    </citation>
    <scope>NUCLEOTIDE SEQUENCE [LARGE SCALE GENOMIC DNA]</scope>
    <source>
        <strain evidence="3">cv. br00</strain>
    </source>
</reference>
<feature type="domain" description="Reverse transcriptase Ty1/copia-type" evidence="1">
    <location>
        <begin position="49"/>
        <end position="131"/>
    </location>
</feature>
<dbReference type="EMBL" id="VDCV01000012">
    <property type="protein sequence ID" value="KAB5531523.1"/>
    <property type="molecule type" value="Genomic_DNA"/>
</dbReference>
<dbReference type="InterPro" id="IPR013103">
    <property type="entry name" value="RVT_2"/>
</dbReference>
<dbReference type="PANTHER" id="PTHR11439">
    <property type="entry name" value="GAG-POL-RELATED RETROTRANSPOSON"/>
    <property type="match status" value="1"/>
</dbReference>
<gene>
    <name evidence="2" type="ORF">DKX38_018193</name>
</gene>
<organism evidence="2 3">
    <name type="scientific">Salix brachista</name>
    <dbReference type="NCBI Taxonomy" id="2182728"/>
    <lineage>
        <taxon>Eukaryota</taxon>
        <taxon>Viridiplantae</taxon>
        <taxon>Streptophyta</taxon>
        <taxon>Embryophyta</taxon>
        <taxon>Tracheophyta</taxon>
        <taxon>Spermatophyta</taxon>
        <taxon>Magnoliopsida</taxon>
        <taxon>eudicotyledons</taxon>
        <taxon>Gunneridae</taxon>
        <taxon>Pentapetalae</taxon>
        <taxon>rosids</taxon>
        <taxon>fabids</taxon>
        <taxon>Malpighiales</taxon>
        <taxon>Salicaceae</taxon>
        <taxon>Saliceae</taxon>
        <taxon>Salix</taxon>
    </lineage>
</organism>
<protein>
    <recommendedName>
        <fullName evidence="1">Reverse transcriptase Ty1/copia-type domain-containing protein</fullName>
    </recommendedName>
</protein>
<evidence type="ECO:0000313" key="2">
    <source>
        <dbReference type="EMBL" id="KAB5531523.1"/>
    </source>
</evidence>
<evidence type="ECO:0000259" key="1">
    <source>
        <dbReference type="Pfam" id="PF07727"/>
    </source>
</evidence>
<evidence type="ECO:0000313" key="3">
    <source>
        <dbReference type="Proteomes" id="UP000326939"/>
    </source>
</evidence>
<dbReference type="Pfam" id="PF07727">
    <property type="entry name" value="RVT_2"/>
    <property type="match status" value="1"/>
</dbReference>